<accession>A0A174MQ33</accession>
<proteinExistence type="predicted"/>
<evidence type="ECO:0000313" key="3">
    <source>
        <dbReference type="Proteomes" id="UP000095746"/>
    </source>
</evidence>
<protein>
    <submittedName>
        <fullName evidence="2">Uncharacterized protein</fullName>
    </submittedName>
</protein>
<reference evidence="2 3" key="1">
    <citation type="submission" date="2015-09" db="EMBL/GenBank/DDBJ databases">
        <authorList>
            <consortium name="Pathogen Informatics"/>
        </authorList>
    </citation>
    <scope>NUCLEOTIDE SEQUENCE [LARGE SCALE GENOMIC DNA]</scope>
    <source>
        <strain evidence="2 3">2789STDY5608854</strain>
    </source>
</reference>
<gene>
    <name evidence="2" type="ORF">ERS852411_03071</name>
</gene>
<organism evidence="2 3">
    <name type="scientific">Flavonifractor plautii</name>
    <name type="common">Fusobacterium plautii</name>
    <dbReference type="NCBI Taxonomy" id="292800"/>
    <lineage>
        <taxon>Bacteria</taxon>
        <taxon>Bacillati</taxon>
        <taxon>Bacillota</taxon>
        <taxon>Clostridia</taxon>
        <taxon>Eubacteriales</taxon>
        <taxon>Oscillospiraceae</taxon>
        <taxon>Flavonifractor</taxon>
    </lineage>
</organism>
<dbReference type="Proteomes" id="UP000095746">
    <property type="component" value="Unassembled WGS sequence"/>
</dbReference>
<evidence type="ECO:0000256" key="1">
    <source>
        <dbReference type="SAM" id="MobiDB-lite"/>
    </source>
</evidence>
<dbReference type="EMBL" id="CYZT01000338">
    <property type="protein sequence ID" value="CUP38534.1"/>
    <property type="molecule type" value="Genomic_DNA"/>
</dbReference>
<evidence type="ECO:0000313" key="2">
    <source>
        <dbReference type="EMBL" id="CUP38534.1"/>
    </source>
</evidence>
<sequence>MGDWVAWKPEMAPQATVTNIMDHLGRLSGCTTVKAAAVSSGMSEPRVSTMAPPMPRAMMMRQMPNTG</sequence>
<name>A0A174MQ33_FLAPL</name>
<feature type="region of interest" description="Disordered" evidence="1">
    <location>
        <begin position="41"/>
        <end position="67"/>
    </location>
</feature>
<dbReference type="AlphaFoldDB" id="A0A174MQ33"/>
<feature type="compositionally biased region" description="Low complexity" evidence="1">
    <location>
        <begin position="56"/>
        <end position="67"/>
    </location>
</feature>